<dbReference type="PANTHER" id="PTHR38138">
    <property type="entry name" value="VNG6441H"/>
    <property type="match status" value="1"/>
</dbReference>
<dbReference type="Pfam" id="PF07790">
    <property type="entry name" value="Pilin_N"/>
    <property type="match status" value="1"/>
</dbReference>
<evidence type="ECO:0000256" key="1">
    <source>
        <dbReference type="SAM" id="Phobius"/>
    </source>
</evidence>
<organism evidence="3">
    <name type="scientific">Archaeoglobus fulgidus</name>
    <dbReference type="NCBI Taxonomy" id="2234"/>
    <lineage>
        <taxon>Archaea</taxon>
        <taxon>Methanobacteriati</taxon>
        <taxon>Methanobacteriota</taxon>
        <taxon>Archaeoglobi</taxon>
        <taxon>Archaeoglobales</taxon>
        <taxon>Archaeoglobaceae</taxon>
        <taxon>Archaeoglobus</taxon>
    </lineage>
</organism>
<accession>A0A7J3M1V0</accession>
<dbReference type="NCBIfam" id="TIGR02537">
    <property type="entry name" value="arch_flag_Nterm"/>
    <property type="match status" value="1"/>
</dbReference>
<evidence type="ECO:0000313" key="3">
    <source>
        <dbReference type="EMBL" id="HGT82906.1"/>
    </source>
</evidence>
<sequence>MGGEIMRMDEKAVSPVIGVILMVAITVILAAVIASFVFGMAGSVKRTYTVAATAEKVCRPDGNCSISVVYHGGPDHQLVSGTYVTIANNTGQLITLTTNNCTGNFNDSSQQPSIGATCVAEYNSTYAPYTVTVGARFRDGTEQVILRTSIS</sequence>
<reference evidence="3" key="1">
    <citation type="journal article" date="2020" name="mSystems">
        <title>Genome- and Community-Level Interaction Insights into Carbon Utilization and Element Cycling Functions of Hydrothermarchaeota in Hydrothermal Sediment.</title>
        <authorList>
            <person name="Zhou Z."/>
            <person name="Liu Y."/>
            <person name="Xu W."/>
            <person name="Pan J."/>
            <person name="Luo Z.H."/>
            <person name="Li M."/>
        </authorList>
    </citation>
    <scope>NUCLEOTIDE SEQUENCE [LARGE SCALE GENOMIC DNA]</scope>
    <source>
        <strain evidence="3">SpSt-587</strain>
    </source>
</reference>
<gene>
    <name evidence="3" type="ORF">ENT52_04185</name>
</gene>
<dbReference type="InterPro" id="IPR013373">
    <property type="entry name" value="Flagellin/pilin_N_arc"/>
</dbReference>
<dbReference type="EMBL" id="DSYZ01000087">
    <property type="protein sequence ID" value="HGT82906.1"/>
    <property type="molecule type" value="Genomic_DNA"/>
</dbReference>
<dbReference type="InterPro" id="IPR012859">
    <property type="entry name" value="Pilin_N_archaeal"/>
</dbReference>
<proteinExistence type="predicted"/>
<feature type="transmembrane region" description="Helical" evidence="1">
    <location>
        <begin position="12"/>
        <end position="38"/>
    </location>
</feature>
<comment type="caution">
    <text evidence="3">The sequence shown here is derived from an EMBL/GenBank/DDBJ whole genome shotgun (WGS) entry which is preliminary data.</text>
</comment>
<protein>
    <submittedName>
        <fullName evidence="3">Type IV pilin</fullName>
    </submittedName>
</protein>
<dbReference type="AlphaFoldDB" id="A0A7J3M1V0"/>
<name>A0A7J3M1V0_ARCFL</name>
<keyword evidence="1" id="KW-0472">Membrane</keyword>
<keyword evidence="1" id="KW-1133">Transmembrane helix</keyword>
<keyword evidence="1" id="KW-0812">Transmembrane</keyword>
<feature type="domain" description="Archaeal Type IV pilin N-terminal" evidence="2">
    <location>
        <begin position="11"/>
        <end position="78"/>
    </location>
</feature>
<dbReference type="PANTHER" id="PTHR38138:SF1">
    <property type="entry name" value="ARCHAEAL TYPE IV PILIN N-TERMINAL DOMAIN-CONTAINING PROTEIN"/>
    <property type="match status" value="1"/>
</dbReference>
<evidence type="ECO:0000259" key="2">
    <source>
        <dbReference type="Pfam" id="PF07790"/>
    </source>
</evidence>